<keyword evidence="4" id="KW-0472">Membrane</keyword>
<evidence type="ECO:0000313" key="9">
    <source>
        <dbReference type="Proteomes" id="UP000664795"/>
    </source>
</evidence>
<evidence type="ECO:0000256" key="3">
    <source>
        <dbReference type="ARBA" id="ARBA00022729"/>
    </source>
</evidence>
<dbReference type="InterPro" id="IPR033985">
    <property type="entry name" value="SusD-like_N"/>
</dbReference>
<evidence type="ECO:0000256" key="2">
    <source>
        <dbReference type="ARBA" id="ARBA00006275"/>
    </source>
</evidence>
<evidence type="ECO:0000259" key="7">
    <source>
        <dbReference type="Pfam" id="PF14322"/>
    </source>
</evidence>
<evidence type="ECO:0000256" key="4">
    <source>
        <dbReference type="ARBA" id="ARBA00023136"/>
    </source>
</evidence>
<accession>A0A939G0R3</accession>
<evidence type="ECO:0000313" key="8">
    <source>
        <dbReference type="EMBL" id="MBO0930282.1"/>
    </source>
</evidence>
<gene>
    <name evidence="8" type="ORF">J2I48_04710</name>
</gene>
<protein>
    <submittedName>
        <fullName evidence="8">RagB/SusD family nutrient uptake outer membrane protein</fullName>
    </submittedName>
</protein>
<comment type="subcellular location">
    <subcellularLocation>
        <location evidence="1">Cell outer membrane</location>
    </subcellularLocation>
</comment>
<reference evidence="8 9" key="1">
    <citation type="submission" date="2021-03" db="EMBL/GenBank/DDBJ databases">
        <title>Fibrella sp. HMF5036 genome sequencing and assembly.</title>
        <authorList>
            <person name="Kang H."/>
            <person name="Kim H."/>
            <person name="Bae S."/>
            <person name="Joh K."/>
        </authorList>
    </citation>
    <scope>NUCLEOTIDE SEQUENCE [LARGE SCALE GENOMIC DNA]</scope>
    <source>
        <strain evidence="8 9">HMF5036</strain>
    </source>
</reference>
<dbReference type="PROSITE" id="PS51257">
    <property type="entry name" value="PROKAR_LIPOPROTEIN"/>
    <property type="match status" value="1"/>
</dbReference>
<dbReference type="GO" id="GO:0009279">
    <property type="term" value="C:cell outer membrane"/>
    <property type="evidence" value="ECO:0007669"/>
    <property type="project" value="UniProtKB-SubCell"/>
</dbReference>
<dbReference type="AlphaFoldDB" id="A0A939G0R3"/>
<dbReference type="Gene3D" id="1.25.40.390">
    <property type="match status" value="1"/>
</dbReference>
<dbReference type="Pfam" id="PF14322">
    <property type="entry name" value="SusD-like_3"/>
    <property type="match status" value="1"/>
</dbReference>
<dbReference type="InterPro" id="IPR011990">
    <property type="entry name" value="TPR-like_helical_dom_sf"/>
</dbReference>
<feature type="domain" description="RagB/SusD" evidence="6">
    <location>
        <begin position="378"/>
        <end position="461"/>
    </location>
</feature>
<comment type="similarity">
    <text evidence="2">Belongs to the SusD family.</text>
</comment>
<sequence>MRHTLLTATLSGALLLGVSACDRELLTPIPQTSVSDASSFSTTTRVQGQLLSLYGALKDGNFYGGRYVVYGDIRGEHFINETSNLVTGADVWNLNATNSATAVQNLWYYAYLTINKCNIFLDGMAAGGTKVVGDDAGAKYIAEAKLIRGLSYYSLLQYYARPYADGNGAKPGVPLRLNGIKGTGQSNLARNTVAEVYTQVLKDLNEAEAALPASYATANDNTTRAHKNTAIALKTRVYLSMQDYANVVTEANKIVSATAPFTAPTGVKFALQPDITTVFTAPNYNTAESIFSMPMTTTAGDFPGTQNQLAYYYSPPAKIGTEVTGGVGNGEYSLNPNGIIANPNWTATDKRRSFIKQTGTGTAVKNWLIKYKQPSPFTDWVPVIRYAEVMLNLAEAKARTTNSVDPQAVALLNAVRNRSDAATTYTAASFATPAALINAILLERQIEFLGEGLRNNDLMRLLQTIPAKGSAPSKGPNDSGYIWPISATELSLNTLATDN</sequence>
<dbReference type="InterPro" id="IPR012944">
    <property type="entry name" value="SusD_RagB_dom"/>
</dbReference>
<keyword evidence="9" id="KW-1185">Reference proteome</keyword>
<evidence type="ECO:0000259" key="6">
    <source>
        <dbReference type="Pfam" id="PF07980"/>
    </source>
</evidence>
<proteinExistence type="inferred from homology"/>
<dbReference type="Proteomes" id="UP000664795">
    <property type="component" value="Unassembled WGS sequence"/>
</dbReference>
<dbReference type="EMBL" id="JAFMYU010000003">
    <property type="protein sequence ID" value="MBO0930282.1"/>
    <property type="molecule type" value="Genomic_DNA"/>
</dbReference>
<organism evidence="8 9">
    <name type="scientific">Fibrella aquatilis</name>
    <dbReference type="NCBI Taxonomy" id="2817059"/>
    <lineage>
        <taxon>Bacteria</taxon>
        <taxon>Pseudomonadati</taxon>
        <taxon>Bacteroidota</taxon>
        <taxon>Cytophagia</taxon>
        <taxon>Cytophagales</taxon>
        <taxon>Spirosomataceae</taxon>
        <taxon>Fibrella</taxon>
    </lineage>
</organism>
<dbReference type="SUPFAM" id="SSF48452">
    <property type="entry name" value="TPR-like"/>
    <property type="match status" value="1"/>
</dbReference>
<evidence type="ECO:0000256" key="5">
    <source>
        <dbReference type="ARBA" id="ARBA00023237"/>
    </source>
</evidence>
<keyword evidence="3" id="KW-0732">Signal</keyword>
<name>A0A939G0R3_9BACT</name>
<dbReference type="Pfam" id="PF07980">
    <property type="entry name" value="SusD_RagB"/>
    <property type="match status" value="1"/>
</dbReference>
<feature type="domain" description="SusD-like N-terminal" evidence="7">
    <location>
        <begin position="69"/>
        <end position="239"/>
    </location>
</feature>
<evidence type="ECO:0000256" key="1">
    <source>
        <dbReference type="ARBA" id="ARBA00004442"/>
    </source>
</evidence>
<dbReference type="CDD" id="cd08977">
    <property type="entry name" value="SusD"/>
    <property type="match status" value="1"/>
</dbReference>
<keyword evidence="5" id="KW-0998">Cell outer membrane</keyword>
<dbReference type="RefSeq" id="WP_207334248.1">
    <property type="nucleotide sequence ID" value="NZ_JAFMYU010000003.1"/>
</dbReference>
<comment type="caution">
    <text evidence="8">The sequence shown here is derived from an EMBL/GenBank/DDBJ whole genome shotgun (WGS) entry which is preliminary data.</text>
</comment>